<reference evidence="1" key="1">
    <citation type="submission" date="2023-03" db="EMBL/GenBank/DDBJ databases">
        <title>Andean soil-derived lignocellulolytic bacterial consortium as a source of novel taxa and putative plastic-active enzymes.</title>
        <authorList>
            <person name="Diaz-Garcia L."/>
            <person name="Chuvochina M."/>
            <person name="Feuerriegel G."/>
            <person name="Bunk B."/>
            <person name="Sproer C."/>
            <person name="Streit W.R."/>
            <person name="Rodriguez L.M."/>
            <person name="Overmann J."/>
            <person name="Jimenez D.J."/>
        </authorList>
    </citation>
    <scope>NUCLEOTIDE SEQUENCE</scope>
    <source>
        <strain evidence="1">MAG 7</strain>
    </source>
</reference>
<dbReference type="GO" id="GO:0032259">
    <property type="term" value="P:methylation"/>
    <property type="evidence" value="ECO:0007669"/>
    <property type="project" value="UniProtKB-KW"/>
</dbReference>
<dbReference type="Gene3D" id="3.40.50.150">
    <property type="entry name" value="Vaccinia Virus protein VP39"/>
    <property type="match status" value="1"/>
</dbReference>
<dbReference type="Pfam" id="PF13489">
    <property type="entry name" value="Methyltransf_23"/>
    <property type="match status" value="1"/>
</dbReference>
<keyword evidence="1" id="KW-0489">Methyltransferase</keyword>
<protein>
    <submittedName>
        <fullName evidence="1">Class I SAM-dependent methyltransferase</fullName>
    </submittedName>
</protein>
<dbReference type="EMBL" id="CP119311">
    <property type="protein sequence ID" value="WEK35175.1"/>
    <property type="molecule type" value="Genomic_DNA"/>
</dbReference>
<dbReference type="Proteomes" id="UP001220610">
    <property type="component" value="Chromosome"/>
</dbReference>
<dbReference type="PANTHER" id="PTHR43861">
    <property type="entry name" value="TRANS-ACONITATE 2-METHYLTRANSFERASE-RELATED"/>
    <property type="match status" value="1"/>
</dbReference>
<gene>
    <name evidence="1" type="ORF">P0Y53_22015</name>
</gene>
<keyword evidence="1" id="KW-0808">Transferase</keyword>
<dbReference type="PANTHER" id="PTHR43861:SF6">
    <property type="entry name" value="METHYLTRANSFERASE TYPE 11"/>
    <property type="match status" value="1"/>
</dbReference>
<dbReference type="AlphaFoldDB" id="A0AAJ5WVL2"/>
<organism evidence="1 2">
    <name type="scientific">Candidatus Pseudobacter hemicellulosilyticus</name>
    <dbReference type="NCBI Taxonomy" id="3121375"/>
    <lineage>
        <taxon>Bacteria</taxon>
        <taxon>Pseudomonadati</taxon>
        <taxon>Bacteroidota</taxon>
        <taxon>Chitinophagia</taxon>
        <taxon>Chitinophagales</taxon>
        <taxon>Chitinophagaceae</taxon>
        <taxon>Pseudobacter</taxon>
    </lineage>
</organism>
<name>A0AAJ5WVL2_9BACT</name>
<evidence type="ECO:0000313" key="1">
    <source>
        <dbReference type="EMBL" id="WEK35175.1"/>
    </source>
</evidence>
<proteinExistence type="predicted"/>
<dbReference type="CDD" id="cd02440">
    <property type="entry name" value="AdoMet_MTases"/>
    <property type="match status" value="1"/>
</dbReference>
<accession>A0AAJ5WVL2</accession>
<dbReference type="GO" id="GO:0008168">
    <property type="term" value="F:methyltransferase activity"/>
    <property type="evidence" value="ECO:0007669"/>
    <property type="project" value="UniProtKB-KW"/>
</dbReference>
<dbReference type="InterPro" id="IPR029063">
    <property type="entry name" value="SAM-dependent_MTases_sf"/>
</dbReference>
<sequence>MSHPSIVQYTVCPACQSNSIQPVLTVKDYTVSQENFEIWECDQCTLRFTQAVPDEGAIGRYYQAEDYISHTNTNKGLVNRLYHTVRSITLKNKRKLIKQVSGRNTGQLLDVGAGAGAFAAFMQRSGWQVIGLEPDPDTRQRAREQYGLNLHETSELFRLPEGHFDVITLWHVLEHVHSLHEYLRQLKLLLKPGGTLLIAVPNYTSGDATHYGAFWAAYDVPRHLYHFSPLSMRRLLQGHGLQLKGIRPMWFDSFYVSMMSEKYKTGNSSLLKGAWQGLVSNNQAMTDKERCSSLIYVVSC</sequence>
<evidence type="ECO:0000313" key="2">
    <source>
        <dbReference type="Proteomes" id="UP001220610"/>
    </source>
</evidence>
<dbReference type="SUPFAM" id="SSF53335">
    <property type="entry name" value="S-adenosyl-L-methionine-dependent methyltransferases"/>
    <property type="match status" value="1"/>
</dbReference>